<keyword evidence="2" id="KW-0805">Transcription regulation</keyword>
<dbReference type="Proteomes" id="UP001419268">
    <property type="component" value="Unassembled WGS sequence"/>
</dbReference>
<dbReference type="AlphaFoldDB" id="A0AAP0DXW0"/>
<evidence type="ECO:0000313" key="7">
    <source>
        <dbReference type="EMBL" id="KAK9083051.1"/>
    </source>
</evidence>
<dbReference type="GO" id="GO:0045944">
    <property type="term" value="P:positive regulation of transcription by RNA polymerase II"/>
    <property type="evidence" value="ECO:0007669"/>
    <property type="project" value="InterPro"/>
</dbReference>
<dbReference type="GO" id="GO:0000978">
    <property type="term" value="F:RNA polymerase II cis-regulatory region sequence-specific DNA binding"/>
    <property type="evidence" value="ECO:0007669"/>
    <property type="project" value="TreeGrafter"/>
</dbReference>
<keyword evidence="4" id="KW-0804">Transcription</keyword>
<dbReference type="PANTHER" id="PTHR11945:SF534">
    <property type="entry name" value="MYOCYTE-SPECIFIC ENHANCER FACTOR 2"/>
    <property type="match status" value="1"/>
</dbReference>
<sequence>MGRRKIEITKILDEKKRHVTFSKRRQGLFNKARGLFTNFCIVVFSPAGKPFSMSSNNTSVEALLEPNLIGLSKRKMNLKKKLYELCTLCNVEAFMICFNGPGGDLVDMWPEDPRELRRLVHRYEEIQRSNKSLDDDDGFWWDHQKRIQNFIIHNSSSSSSSAAAAALNCASADHECPSTTIVVDGCGGDQLALVPDNPAASHHATLACFDSDLPLLSEISALDINNYHRHCSLLDVPSPMPWTGDDEIDALLFDLDMYLDLQTLF</sequence>
<dbReference type="InterPro" id="IPR002100">
    <property type="entry name" value="TF_MADSbox"/>
</dbReference>
<evidence type="ECO:0000313" key="8">
    <source>
        <dbReference type="Proteomes" id="UP001419268"/>
    </source>
</evidence>
<accession>A0AAP0DXW0</accession>
<organism evidence="7 8">
    <name type="scientific">Stephania cephalantha</name>
    <dbReference type="NCBI Taxonomy" id="152367"/>
    <lineage>
        <taxon>Eukaryota</taxon>
        <taxon>Viridiplantae</taxon>
        <taxon>Streptophyta</taxon>
        <taxon>Embryophyta</taxon>
        <taxon>Tracheophyta</taxon>
        <taxon>Spermatophyta</taxon>
        <taxon>Magnoliopsida</taxon>
        <taxon>Ranunculales</taxon>
        <taxon>Menispermaceae</taxon>
        <taxon>Menispermoideae</taxon>
        <taxon>Cissampelideae</taxon>
        <taxon>Stephania</taxon>
    </lineage>
</organism>
<keyword evidence="8" id="KW-1185">Reference proteome</keyword>
<dbReference type="Gene3D" id="3.40.1810.10">
    <property type="entry name" value="Transcription factor, MADS-box"/>
    <property type="match status" value="2"/>
</dbReference>
<evidence type="ECO:0000256" key="4">
    <source>
        <dbReference type="ARBA" id="ARBA00023163"/>
    </source>
</evidence>
<feature type="domain" description="MADS-box" evidence="6">
    <location>
        <begin position="1"/>
        <end position="57"/>
    </location>
</feature>
<dbReference type="GO" id="GO:0000981">
    <property type="term" value="F:DNA-binding transcription factor activity, RNA polymerase II-specific"/>
    <property type="evidence" value="ECO:0007669"/>
    <property type="project" value="InterPro"/>
</dbReference>
<dbReference type="InterPro" id="IPR036879">
    <property type="entry name" value="TF_MADSbox_sf"/>
</dbReference>
<dbReference type="SUPFAM" id="SSF55455">
    <property type="entry name" value="SRF-like"/>
    <property type="match status" value="2"/>
</dbReference>
<evidence type="ECO:0000256" key="2">
    <source>
        <dbReference type="ARBA" id="ARBA00023015"/>
    </source>
</evidence>
<evidence type="ECO:0000256" key="5">
    <source>
        <dbReference type="ARBA" id="ARBA00023242"/>
    </source>
</evidence>
<evidence type="ECO:0000256" key="1">
    <source>
        <dbReference type="ARBA" id="ARBA00004123"/>
    </source>
</evidence>
<name>A0AAP0DXW0_9MAGN</name>
<evidence type="ECO:0000259" key="6">
    <source>
        <dbReference type="PROSITE" id="PS50066"/>
    </source>
</evidence>
<dbReference type="CDD" id="cd00266">
    <property type="entry name" value="MADS_SRF_like"/>
    <property type="match status" value="1"/>
</dbReference>
<dbReference type="GO" id="GO:0046983">
    <property type="term" value="F:protein dimerization activity"/>
    <property type="evidence" value="ECO:0007669"/>
    <property type="project" value="InterPro"/>
</dbReference>
<proteinExistence type="predicted"/>
<dbReference type="InterPro" id="IPR033897">
    <property type="entry name" value="SRF-like_MADS-box"/>
</dbReference>
<dbReference type="PANTHER" id="PTHR11945">
    <property type="entry name" value="MADS BOX PROTEIN"/>
    <property type="match status" value="1"/>
</dbReference>
<dbReference type="Pfam" id="PF00319">
    <property type="entry name" value="SRF-TF"/>
    <property type="match status" value="2"/>
</dbReference>
<reference evidence="7 8" key="1">
    <citation type="submission" date="2024-01" db="EMBL/GenBank/DDBJ databases">
        <title>Genome assemblies of Stephania.</title>
        <authorList>
            <person name="Yang L."/>
        </authorList>
    </citation>
    <scope>NUCLEOTIDE SEQUENCE [LARGE SCALE GENOMIC DNA]</scope>
    <source>
        <strain evidence="7">JXDWG</strain>
        <tissue evidence="7">Leaf</tissue>
    </source>
</reference>
<feature type="domain" description="MADS-box" evidence="6">
    <location>
        <begin position="69"/>
        <end position="102"/>
    </location>
</feature>
<dbReference type="EMBL" id="JBBNAG010000013">
    <property type="protein sequence ID" value="KAK9083051.1"/>
    <property type="molecule type" value="Genomic_DNA"/>
</dbReference>
<comment type="caution">
    <text evidence="7">The sequence shown here is derived from an EMBL/GenBank/DDBJ whole genome shotgun (WGS) entry which is preliminary data.</text>
</comment>
<gene>
    <name evidence="7" type="ORF">Scep_029522</name>
</gene>
<evidence type="ECO:0000256" key="3">
    <source>
        <dbReference type="ARBA" id="ARBA00023125"/>
    </source>
</evidence>
<keyword evidence="3" id="KW-0238">DNA-binding</keyword>
<comment type="subcellular location">
    <subcellularLocation>
        <location evidence="1">Nucleus</location>
    </subcellularLocation>
</comment>
<dbReference type="PRINTS" id="PR00404">
    <property type="entry name" value="MADSDOMAIN"/>
</dbReference>
<keyword evidence="5" id="KW-0539">Nucleus</keyword>
<dbReference type="SMART" id="SM00432">
    <property type="entry name" value="MADS"/>
    <property type="match status" value="1"/>
</dbReference>
<dbReference type="GO" id="GO:0005634">
    <property type="term" value="C:nucleus"/>
    <property type="evidence" value="ECO:0007669"/>
    <property type="project" value="UniProtKB-SubCell"/>
</dbReference>
<dbReference type="PROSITE" id="PS50066">
    <property type="entry name" value="MADS_BOX_2"/>
    <property type="match status" value="2"/>
</dbReference>
<protein>
    <recommendedName>
        <fullName evidence="6">MADS-box domain-containing protein</fullName>
    </recommendedName>
</protein>